<dbReference type="Pfam" id="PF01755">
    <property type="entry name" value="Glyco_transf_25"/>
    <property type="match status" value="1"/>
</dbReference>
<feature type="domain" description="Glycosyl transferase family 25" evidence="2">
    <location>
        <begin position="53"/>
        <end position="238"/>
    </location>
</feature>
<evidence type="ECO:0000256" key="1">
    <source>
        <dbReference type="SAM" id="SignalP"/>
    </source>
</evidence>
<dbReference type="EMBL" id="CWGJ01000011">
    <property type="protein sequence ID" value="CRX38268.1"/>
    <property type="molecule type" value="Genomic_DNA"/>
</dbReference>
<organism evidence="3 4">
    <name type="scientific">Estrella lausannensis</name>
    <dbReference type="NCBI Taxonomy" id="483423"/>
    <lineage>
        <taxon>Bacteria</taxon>
        <taxon>Pseudomonadati</taxon>
        <taxon>Chlamydiota</taxon>
        <taxon>Chlamydiia</taxon>
        <taxon>Parachlamydiales</taxon>
        <taxon>Candidatus Criblamydiaceae</taxon>
        <taxon>Estrella</taxon>
    </lineage>
</organism>
<protein>
    <submittedName>
        <fullName evidence="3">Glycosyltransferase</fullName>
    </submittedName>
</protein>
<feature type="chain" id="PRO_5005218504" evidence="1">
    <location>
        <begin position="23"/>
        <end position="280"/>
    </location>
</feature>
<evidence type="ECO:0000313" key="3">
    <source>
        <dbReference type="EMBL" id="CRX38268.1"/>
    </source>
</evidence>
<proteinExistence type="predicted"/>
<dbReference type="GO" id="GO:0016740">
    <property type="term" value="F:transferase activity"/>
    <property type="evidence" value="ECO:0007669"/>
    <property type="project" value="UniProtKB-KW"/>
</dbReference>
<accession>A0A0H5DQC5</accession>
<sequence length="280" mass="32480">MKKCCYGIILLFSILLRTNSEAYLQKKNTPPLNYVKPHAELITPCGLDPIDCVYIINLDYRPEKFERVKQLFEERGIPTNRFSAVDGWAIAEEAKIEMFGPYPVRLSGGKIGCLLSHLSVMQDAVDRDFSIIWVCEDDLLFKGDEKKLPDLICELTRIDPDWDVLYTDPDMLGSSGQRHPSYHYSPRPDQNLKSLSEFLKRERRGSSFTTIGQRWGNHSYIMSRKGLKKTLDYFRHVYLWDTFDTDRHYVPGIRQYGLRRALITNDWQSKITDSSVAPTQ</sequence>
<evidence type="ECO:0000313" key="4">
    <source>
        <dbReference type="Proteomes" id="UP000220251"/>
    </source>
</evidence>
<dbReference type="OrthoDB" id="881563at2"/>
<name>A0A0H5DQC5_9BACT</name>
<dbReference type="RefSeq" id="WP_098038112.1">
    <property type="nucleotide sequence ID" value="NZ_CWGJ01000011.1"/>
</dbReference>
<gene>
    <name evidence="3" type="ORF">ELAC_0919</name>
</gene>
<keyword evidence="1" id="KW-0732">Signal</keyword>
<dbReference type="Proteomes" id="UP000220251">
    <property type="component" value="Unassembled WGS sequence"/>
</dbReference>
<evidence type="ECO:0000259" key="2">
    <source>
        <dbReference type="Pfam" id="PF01755"/>
    </source>
</evidence>
<reference evidence="4" key="1">
    <citation type="submission" date="2015-06" db="EMBL/GenBank/DDBJ databases">
        <authorList>
            <person name="Bertelli C."/>
        </authorList>
    </citation>
    <scope>NUCLEOTIDE SEQUENCE [LARGE SCALE GENOMIC DNA]</scope>
    <source>
        <strain evidence="4">CRIB-30</strain>
    </source>
</reference>
<dbReference type="CDD" id="cd06532">
    <property type="entry name" value="Glyco_transf_25"/>
    <property type="match status" value="1"/>
</dbReference>
<dbReference type="AlphaFoldDB" id="A0A0H5DQC5"/>
<keyword evidence="4" id="KW-1185">Reference proteome</keyword>
<feature type="signal peptide" evidence="1">
    <location>
        <begin position="1"/>
        <end position="22"/>
    </location>
</feature>
<dbReference type="InterPro" id="IPR002654">
    <property type="entry name" value="Glyco_trans_25"/>
</dbReference>
<keyword evidence="3" id="KW-0808">Transferase</keyword>